<reference evidence="6" key="2">
    <citation type="submission" date="2025-09" db="UniProtKB">
        <authorList>
            <consortium name="Ensembl"/>
        </authorList>
    </citation>
    <scope>IDENTIFICATION</scope>
</reference>
<feature type="transmembrane region" description="Helical" evidence="5">
    <location>
        <begin position="327"/>
        <end position="344"/>
    </location>
</feature>
<reference evidence="6" key="1">
    <citation type="submission" date="2025-08" db="UniProtKB">
        <authorList>
            <consortium name="Ensembl"/>
        </authorList>
    </citation>
    <scope>IDENTIFICATION</scope>
</reference>
<dbReference type="Ensembl" id="ENSPMAT00000003934.1">
    <property type="protein sequence ID" value="ENSPMAP00000003918.1"/>
    <property type="gene ID" value="ENSPMAG00000003588.1"/>
</dbReference>
<dbReference type="InterPro" id="IPR036259">
    <property type="entry name" value="MFS_trans_sf"/>
</dbReference>
<feature type="transmembrane region" description="Helical" evidence="5">
    <location>
        <begin position="288"/>
        <end position="307"/>
    </location>
</feature>
<dbReference type="SUPFAM" id="SSF103473">
    <property type="entry name" value="MFS general substrate transporter"/>
    <property type="match status" value="1"/>
</dbReference>
<dbReference type="AlphaFoldDB" id="S4RFD6"/>
<feature type="transmembrane region" description="Helical" evidence="5">
    <location>
        <begin position="356"/>
        <end position="384"/>
    </location>
</feature>
<evidence type="ECO:0000256" key="2">
    <source>
        <dbReference type="ARBA" id="ARBA00022692"/>
    </source>
</evidence>
<evidence type="ECO:0000256" key="1">
    <source>
        <dbReference type="ARBA" id="ARBA00004141"/>
    </source>
</evidence>
<feature type="transmembrane region" description="Helical" evidence="5">
    <location>
        <begin position="452"/>
        <end position="471"/>
    </location>
</feature>
<feature type="transmembrane region" description="Helical" evidence="5">
    <location>
        <begin position="425"/>
        <end position="446"/>
    </location>
</feature>
<keyword evidence="2 5" id="KW-0812">Transmembrane</keyword>
<feature type="transmembrane region" description="Helical" evidence="5">
    <location>
        <begin position="237"/>
        <end position="257"/>
    </location>
</feature>
<dbReference type="PANTHER" id="PTHR10924:SF27">
    <property type="entry name" value="SOLUTE CARRIER FAMILY 49 MEMBER 4"/>
    <property type="match status" value="1"/>
</dbReference>
<dbReference type="InterPro" id="IPR011701">
    <property type="entry name" value="MFS"/>
</dbReference>
<organism evidence="6">
    <name type="scientific">Petromyzon marinus</name>
    <name type="common">Sea lamprey</name>
    <dbReference type="NCBI Taxonomy" id="7757"/>
    <lineage>
        <taxon>Eukaryota</taxon>
        <taxon>Metazoa</taxon>
        <taxon>Chordata</taxon>
        <taxon>Craniata</taxon>
        <taxon>Vertebrata</taxon>
        <taxon>Cyclostomata</taxon>
        <taxon>Hyperoartia</taxon>
        <taxon>Petromyzontiformes</taxon>
        <taxon>Petromyzontidae</taxon>
        <taxon>Petromyzon</taxon>
    </lineage>
</organism>
<feature type="transmembrane region" description="Helical" evidence="5">
    <location>
        <begin position="118"/>
        <end position="136"/>
    </location>
</feature>
<name>S4RFD6_PETMA</name>
<feature type="transmembrane region" description="Helical" evidence="5">
    <location>
        <begin position="390"/>
        <end position="413"/>
    </location>
</feature>
<dbReference type="OMA" id="MNDARRW"/>
<dbReference type="GeneTree" id="ENSGT01030000234625"/>
<dbReference type="PANTHER" id="PTHR10924">
    <property type="entry name" value="MAJOR FACILITATOR SUPERFAMILY PROTEIN-RELATED"/>
    <property type="match status" value="1"/>
</dbReference>
<evidence type="ECO:0000256" key="5">
    <source>
        <dbReference type="SAM" id="Phobius"/>
    </source>
</evidence>
<evidence type="ECO:0000256" key="4">
    <source>
        <dbReference type="ARBA" id="ARBA00023136"/>
    </source>
</evidence>
<feature type="transmembrane region" description="Helical" evidence="5">
    <location>
        <begin position="148"/>
        <end position="169"/>
    </location>
</feature>
<evidence type="ECO:0000256" key="3">
    <source>
        <dbReference type="ARBA" id="ARBA00022989"/>
    </source>
</evidence>
<accession>S4RFD6</accession>
<dbReference type="InterPro" id="IPR049680">
    <property type="entry name" value="FLVCR1-2_SLC49-like"/>
</dbReference>
<dbReference type="GO" id="GO:0022857">
    <property type="term" value="F:transmembrane transporter activity"/>
    <property type="evidence" value="ECO:0007669"/>
    <property type="project" value="InterPro"/>
</dbReference>
<comment type="subcellular location">
    <subcellularLocation>
        <location evidence="1">Membrane</location>
        <topology evidence="1">Multi-pass membrane protein</topology>
    </subcellularLocation>
</comment>
<feature type="transmembrane region" description="Helical" evidence="5">
    <location>
        <begin position="52"/>
        <end position="72"/>
    </location>
</feature>
<dbReference type="HOGENOM" id="CLU_023132_4_1_1"/>
<keyword evidence="4 5" id="KW-0472">Membrane</keyword>
<keyword evidence="3 5" id="KW-1133">Transmembrane helix</keyword>
<dbReference type="GO" id="GO:0016020">
    <property type="term" value="C:membrane"/>
    <property type="evidence" value="ECO:0007669"/>
    <property type="project" value="UniProtKB-SubCell"/>
</dbReference>
<protein>
    <submittedName>
        <fullName evidence="6">Solute carrier family 49 member 4</fullName>
    </submittedName>
</protein>
<feature type="transmembrane region" description="Helical" evidence="5">
    <location>
        <begin position="92"/>
        <end position="111"/>
    </location>
</feature>
<dbReference type="Gene3D" id="1.20.1250.20">
    <property type="entry name" value="MFS general substrate transporter like domains"/>
    <property type="match status" value="1"/>
</dbReference>
<evidence type="ECO:0000313" key="6">
    <source>
        <dbReference type="Ensembl" id="ENSPMAP00000003918.1"/>
    </source>
</evidence>
<dbReference type="Pfam" id="PF07690">
    <property type="entry name" value="MFS_1"/>
    <property type="match status" value="1"/>
</dbReference>
<sequence>MMSRYEEEEEADERERLLSSPRRGWTRALWADETGPGLGVSPGPRARSPCRWLVLATLAAFAFLQGLARNAWLPVQDTARAAGLFNDTDVALLANWGAVGFSAFPFLAALVDKRGLRVSLLASLFLLTTGCGLRCIPTDMNDARRWLIHSGQLVIGMAGPVALAAGPYLSTAWFPQDERTTGTAVGVLTSYLGGACAFLLEPLLVHMGSAPHPHDIDGQMRPPTLGTPSEALHRIQLLLYAELVVVMALFLVVILYFPAHPPVPPSISSATPRLGYCEAIFRLLTRPWSWVAILLYAVPLAVSIAWLKQLNLLLAPGVVITKTDAGWASLAAVMAGCAGSLVVARFADYFTGQLKVIVLTLLAGASIVSVWFTLSCLGLIPFLHFYKGNLLGTCVLFGACLVSAVPLLLELVVEATFPVPEGLSCGLAAFISVVAVGVPLFFLRTWLTEVTWLSWCLAGSCACGVLGILLLPETYNRLHLDVFLSV</sequence>
<proteinExistence type="predicted"/>